<sequence length="142" mass="16394">MSDSLLVSTSCCTWPRDDHPHNLECSRQCHHCIYGLYTTCYRVSRCCCCALRTRPYTLCIEKYDPGCREACRLCIDRCADDMSDSLLVSTSCCTWPRDDHPHSLCRNHWTDRTENPHTDYCKGSSCHLTCSTQLYTLNTLIH</sequence>
<protein>
    <submittedName>
        <fullName evidence="1">Uncharacterized protein</fullName>
    </submittedName>
</protein>
<reference evidence="1 2" key="1">
    <citation type="submission" date="2024-02" db="EMBL/GenBank/DDBJ databases">
        <title>Chromosome-scale genome assembly of the rough periwinkle Littorina saxatilis.</title>
        <authorList>
            <person name="De Jode A."/>
            <person name="Faria R."/>
            <person name="Formenti G."/>
            <person name="Sims Y."/>
            <person name="Smith T.P."/>
            <person name="Tracey A."/>
            <person name="Wood J.M.D."/>
            <person name="Zagrodzka Z.B."/>
            <person name="Johannesson K."/>
            <person name="Butlin R.K."/>
            <person name="Leder E.H."/>
        </authorList>
    </citation>
    <scope>NUCLEOTIDE SEQUENCE [LARGE SCALE GENOMIC DNA]</scope>
    <source>
        <strain evidence="1">Snail1</strain>
        <tissue evidence="1">Muscle</tissue>
    </source>
</reference>
<dbReference type="Proteomes" id="UP001374579">
    <property type="component" value="Unassembled WGS sequence"/>
</dbReference>
<accession>A0AAN9GHW4</accession>
<organism evidence="1 2">
    <name type="scientific">Littorina saxatilis</name>
    <dbReference type="NCBI Taxonomy" id="31220"/>
    <lineage>
        <taxon>Eukaryota</taxon>
        <taxon>Metazoa</taxon>
        <taxon>Spiralia</taxon>
        <taxon>Lophotrochozoa</taxon>
        <taxon>Mollusca</taxon>
        <taxon>Gastropoda</taxon>
        <taxon>Caenogastropoda</taxon>
        <taxon>Littorinimorpha</taxon>
        <taxon>Littorinoidea</taxon>
        <taxon>Littorinidae</taxon>
        <taxon>Littorina</taxon>
    </lineage>
</organism>
<evidence type="ECO:0000313" key="2">
    <source>
        <dbReference type="Proteomes" id="UP001374579"/>
    </source>
</evidence>
<gene>
    <name evidence="1" type="ORF">V1264_013191</name>
</gene>
<comment type="caution">
    <text evidence="1">The sequence shown here is derived from an EMBL/GenBank/DDBJ whole genome shotgun (WGS) entry which is preliminary data.</text>
</comment>
<dbReference type="AlphaFoldDB" id="A0AAN9GHW4"/>
<proteinExistence type="predicted"/>
<name>A0AAN9GHW4_9CAEN</name>
<dbReference type="EMBL" id="JBAMIC010000003">
    <property type="protein sequence ID" value="KAK7109082.1"/>
    <property type="molecule type" value="Genomic_DNA"/>
</dbReference>
<evidence type="ECO:0000313" key="1">
    <source>
        <dbReference type="EMBL" id="KAK7109082.1"/>
    </source>
</evidence>
<keyword evidence="2" id="KW-1185">Reference proteome</keyword>